<sequence>MSLFVVLALSVEPSTKELNEYSKEHGYNIEYTHEANLAEMSGFLPAKLNSKDAGVEVYSFPASELPTPFKSIIPEIYNDGIVFQFRFGGNSVEAQTAFTTAIILNTKYGGVSLDDQSGHLMSVEQLEQLNSYFGGM</sequence>
<gene>
    <name evidence="1" type="ORF">OLMES_3030</name>
</gene>
<accession>A0A1Y0ICG4</accession>
<proteinExistence type="predicted"/>
<dbReference type="EMBL" id="CP021425">
    <property type="protein sequence ID" value="ARU57073.1"/>
    <property type="molecule type" value="Genomic_DNA"/>
</dbReference>
<organism evidence="1 2">
    <name type="scientific">Oleiphilus messinensis</name>
    <dbReference type="NCBI Taxonomy" id="141451"/>
    <lineage>
        <taxon>Bacteria</taxon>
        <taxon>Pseudomonadati</taxon>
        <taxon>Pseudomonadota</taxon>
        <taxon>Gammaproteobacteria</taxon>
        <taxon>Oceanospirillales</taxon>
        <taxon>Oleiphilaceae</taxon>
        <taxon>Oleiphilus</taxon>
    </lineage>
</organism>
<name>A0A1Y0ICG4_9GAMM</name>
<evidence type="ECO:0000313" key="2">
    <source>
        <dbReference type="Proteomes" id="UP000196027"/>
    </source>
</evidence>
<dbReference type="KEGG" id="ome:OLMES_3030"/>
<reference evidence="1 2" key="1">
    <citation type="submission" date="2017-05" db="EMBL/GenBank/DDBJ databases">
        <title>Genomic insights into alkan degradation activity of Oleiphilus messinensis.</title>
        <authorList>
            <person name="Kozyavkin S.A."/>
            <person name="Slesarev A.I."/>
            <person name="Golyshin P.N."/>
            <person name="Korzhenkov A."/>
            <person name="Golyshina O.N."/>
            <person name="Toshchakov S.V."/>
        </authorList>
    </citation>
    <scope>NUCLEOTIDE SEQUENCE [LARGE SCALE GENOMIC DNA]</scope>
    <source>
        <strain evidence="1 2">ME102</strain>
    </source>
</reference>
<dbReference type="AlphaFoldDB" id="A0A1Y0ICG4"/>
<evidence type="ECO:0000313" key="1">
    <source>
        <dbReference type="EMBL" id="ARU57073.1"/>
    </source>
</evidence>
<keyword evidence="2" id="KW-1185">Reference proteome</keyword>
<dbReference type="Proteomes" id="UP000196027">
    <property type="component" value="Chromosome"/>
</dbReference>
<protein>
    <submittedName>
        <fullName evidence="1">Uncharacterized protein</fullName>
    </submittedName>
</protein>